<gene>
    <name evidence="1" type="ORF">O0R41_00015</name>
</gene>
<dbReference type="Gene3D" id="3.40.50.300">
    <property type="entry name" value="P-loop containing nucleotide triphosphate hydrolases"/>
    <property type="match status" value="1"/>
</dbReference>
<keyword evidence="2" id="KW-1185">Reference proteome</keyword>
<evidence type="ECO:0000313" key="2">
    <source>
        <dbReference type="Proteomes" id="UP001185984"/>
    </source>
</evidence>
<dbReference type="InterPro" id="IPR027417">
    <property type="entry name" value="P-loop_NTPase"/>
</dbReference>
<name>A0ABU3ZR20_9SPHN</name>
<organism evidence="1 2">
    <name type="scientific">Sphingobium naphthae</name>
    <dbReference type="NCBI Taxonomy" id="1886786"/>
    <lineage>
        <taxon>Bacteria</taxon>
        <taxon>Pseudomonadati</taxon>
        <taxon>Pseudomonadota</taxon>
        <taxon>Alphaproteobacteria</taxon>
        <taxon>Sphingomonadales</taxon>
        <taxon>Sphingomonadaceae</taxon>
        <taxon>Sphingobium</taxon>
    </lineage>
</organism>
<dbReference type="RefSeq" id="WP_228168178.1">
    <property type="nucleotide sequence ID" value="NZ_JAPTHD010000001.1"/>
</dbReference>
<evidence type="ECO:0000313" key="1">
    <source>
        <dbReference type="EMBL" id="MDV5821988.1"/>
    </source>
</evidence>
<accession>A0ABU3ZR20</accession>
<comment type="caution">
    <text evidence="1">The sequence shown here is derived from an EMBL/GenBank/DDBJ whole genome shotgun (WGS) entry which is preliminary data.</text>
</comment>
<reference evidence="2" key="1">
    <citation type="journal article" date="2022" name="J Environ Chem Eng">
        <title>Biodegradation of petroleum oil using a constructed nonpathogenic and heavy metal-tolerant bacterial consortium isolated from marine sponges.</title>
        <authorList>
            <person name="Dechsakulwatana C."/>
            <person name="Rungsihiranrut A."/>
            <person name="Muangchinda C."/>
            <person name="Ningthoujam R."/>
            <person name="Klankeo P."/>
            <person name="Pinyakong O."/>
        </authorList>
    </citation>
    <scope>NUCLEOTIDE SEQUENCE [LARGE SCALE GENOMIC DNA]</scope>
    <source>
        <strain evidence="2">MO2-4</strain>
    </source>
</reference>
<dbReference type="SUPFAM" id="SSF52540">
    <property type="entry name" value="P-loop containing nucleoside triphosphate hydrolases"/>
    <property type="match status" value="1"/>
</dbReference>
<sequence>MTGRALVPVDTAIDQVPAQSGNVPALIFARSFSSRPLSFSTDVSLELRGGDRLGPTGILCDLDIEWEPQLMRAVSDACSAQRVRGRDWFSMPGILLGGEAGAGRTHVARWLARAAGVPHILFDASSDMFLRPFARPDVELPIPISTAMVASGCANPVVSIVGIEEATYEMVSFLSRMVDATSNAAFPDQSLAAVIDYSAVTWIIQARDIDAVPDRLSCRLNPIELQGVEPGQHELRVIDVLGEVLADRAIVVPADLDLDGLFASARGWLGRSTDEIYRFVDDLVGFHAPPF</sequence>
<dbReference type="EMBL" id="JAPTHD010000001">
    <property type="protein sequence ID" value="MDV5821988.1"/>
    <property type="molecule type" value="Genomic_DNA"/>
</dbReference>
<proteinExistence type="predicted"/>
<protein>
    <submittedName>
        <fullName evidence="1">Uncharacterized protein</fullName>
    </submittedName>
</protein>
<dbReference type="Proteomes" id="UP001185984">
    <property type="component" value="Unassembled WGS sequence"/>
</dbReference>